<feature type="repeat" description="WD" evidence="3">
    <location>
        <begin position="400"/>
        <end position="450"/>
    </location>
</feature>
<sequence length="499" mass="56990">QTIFIEVEKLKKHLQDKLNQINAKDDEIRKMKDDIQTFVQIVQAKEGQLLEKDNEIKKLQRSTQQKLLKIRADFELMQRDFMDKEKQIIQYEKVVKLLEEKNESLASDYQKLSQMQHINNKDERKENSQSGNVASSSSNFNIKFSGLIQLLKKMVGHSDIVRSIDFFSLDETLLLCSASQDKTVRVWDVDTGRQLKVFKGHRNEVLCAKFSICHYNYGPSVICSASMDKTIRFWDFKTDKQLQVLHGHTDGIFSLQFSPFTGGRYLCSGSRDKTIRLWDVDTYKSLYVLSGHVDTVSCVAFSPRLSNNANANANGNGNNNGDAIIGGSGYTLCSGSRDNTVRLWDIETAKELIVFKGHENWVNEVKYSQKEAMGNIIYSVSHDKTIRLWDIRSKTESAVLKGHTNSVFCVEYLPFGADRTECRDEHVICSGARDNTVRFWDVRNNKQLVEIKGYDNDQGIFCLQFWPLKGITKDSGKPDGFFGNYLCYGSLNGHIRLLG</sequence>
<evidence type="ECO:0000313" key="5">
    <source>
        <dbReference type="EMBL" id="ETO18049.1"/>
    </source>
</evidence>
<comment type="caution">
    <text evidence="5">The sequence shown here is derived from an EMBL/GenBank/DDBJ whole genome shotgun (WGS) entry which is preliminary data.</text>
</comment>
<dbReference type="Proteomes" id="UP000023152">
    <property type="component" value="Unassembled WGS sequence"/>
</dbReference>
<dbReference type="AlphaFoldDB" id="X6MW48"/>
<proteinExistence type="predicted"/>
<feature type="non-terminal residue" evidence="5">
    <location>
        <position position="1"/>
    </location>
</feature>
<dbReference type="InterPro" id="IPR015943">
    <property type="entry name" value="WD40/YVTN_repeat-like_dom_sf"/>
</dbReference>
<evidence type="ECO:0000256" key="2">
    <source>
        <dbReference type="ARBA" id="ARBA00022737"/>
    </source>
</evidence>
<dbReference type="CDD" id="cd00200">
    <property type="entry name" value="WD40"/>
    <property type="match status" value="1"/>
</dbReference>
<dbReference type="InterPro" id="IPR001680">
    <property type="entry name" value="WD40_rpt"/>
</dbReference>
<feature type="coiled-coil region" evidence="4">
    <location>
        <begin position="4"/>
        <end position="115"/>
    </location>
</feature>
<dbReference type="EMBL" id="ASPP01015580">
    <property type="protein sequence ID" value="ETO18049.1"/>
    <property type="molecule type" value="Genomic_DNA"/>
</dbReference>
<evidence type="ECO:0000256" key="3">
    <source>
        <dbReference type="PROSITE-ProRule" id="PRU00221"/>
    </source>
</evidence>
<evidence type="ECO:0000256" key="1">
    <source>
        <dbReference type="ARBA" id="ARBA00022574"/>
    </source>
</evidence>
<keyword evidence="2" id="KW-0677">Repeat</keyword>
<dbReference type="GO" id="GO:0046540">
    <property type="term" value="C:U4/U6 x U5 tri-snRNP complex"/>
    <property type="evidence" value="ECO:0007669"/>
    <property type="project" value="TreeGrafter"/>
</dbReference>
<protein>
    <submittedName>
        <fullName evidence="5">WD-40 repeat-containing protein</fullName>
    </submittedName>
</protein>
<gene>
    <name evidence="5" type="ORF">RFI_19244</name>
</gene>
<dbReference type="GO" id="GO:0030621">
    <property type="term" value="F:U4 snRNA binding"/>
    <property type="evidence" value="ECO:0007669"/>
    <property type="project" value="TreeGrafter"/>
</dbReference>
<dbReference type="PROSITE" id="PS50294">
    <property type="entry name" value="WD_REPEATS_REGION"/>
    <property type="match status" value="3"/>
</dbReference>
<dbReference type="InterPro" id="IPR036322">
    <property type="entry name" value="WD40_repeat_dom_sf"/>
</dbReference>
<feature type="repeat" description="WD" evidence="3">
    <location>
        <begin position="154"/>
        <end position="197"/>
    </location>
</feature>
<dbReference type="PROSITE" id="PS00678">
    <property type="entry name" value="WD_REPEATS_1"/>
    <property type="match status" value="6"/>
</dbReference>
<dbReference type="InterPro" id="IPR019775">
    <property type="entry name" value="WD40_repeat_CS"/>
</dbReference>
<dbReference type="Gene3D" id="2.130.10.10">
    <property type="entry name" value="YVTN repeat-like/Quinoprotein amine dehydrogenase"/>
    <property type="match status" value="3"/>
</dbReference>
<dbReference type="GO" id="GO:0017070">
    <property type="term" value="F:U6 snRNA binding"/>
    <property type="evidence" value="ECO:0007669"/>
    <property type="project" value="TreeGrafter"/>
</dbReference>
<evidence type="ECO:0000313" key="6">
    <source>
        <dbReference type="Proteomes" id="UP000023152"/>
    </source>
</evidence>
<dbReference type="PROSITE" id="PS50082">
    <property type="entry name" value="WD_REPEATS_2"/>
    <property type="match status" value="6"/>
</dbReference>
<feature type="repeat" description="WD" evidence="3">
    <location>
        <begin position="245"/>
        <end position="288"/>
    </location>
</feature>
<dbReference type="PRINTS" id="PR00320">
    <property type="entry name" value="GPROTEINBRPT"/>
</dbReference>
<dbReference type="InterPro" id="IPR020472">
    <property type="entry name" value="WD40_PAC1"/>
</dbReference>
<accession>X6MW48</accession>
<keyword evidence="6" id="KW-1185">Reference proteome</keyword>
<keyword evidence="1 3" id="KW-0853">WD repeat</keyword>
<feature type="repeat" description="WD" evidence="3">
    <location>
        <begin position="198"/>
        <end position="244"/>
    </location>
</feature>
<feature type="repeat" description="WD" evidence="3">
    <location>
        <begin position="328"/>
        <end position="354"/>
    </location>
</feature>
<evidence type="ECO:0000256" key="4">
    <source>
        <dbReference type="SAM" id="Coils"/>
    </source>
</evidence>
<name>X6MW48_RETFI</name>
<dbReference type="GO" id="GO:0000398">
    <property type="term" value="P:mRNA splicing, via spliceosome"/>
    <property type="evidence" value="ECO:0007669"/>
    <property type="project" value="TreeGrafter"/>
</dbReference>
<dbReference type="SMART" id="SM00320">
    <property type="entry name" value="WD40"/>
    <property type="match status" value="6"/>
</dbReference>
<feature type="repeat" description="WD" evidence="3">
    <location>
        <begin position="355"/>
        <end position="399"/>
    </location>
</feature>
<dbReference type="OrthoDB" id="10251381at2759"/>
<dbReference type="SUPFAM" id="SSF50978">
    <property type="entry name" value="WD40 repeat-like"/>
    <property type="match status" value="1"/>
</dbReference>
<dbReference type="Pfam" id="PF00400">
    <property type="entry name" value="WD40"/>
    <property type="match status" value="7"/>
</dbReference>
<dbReference type="PANTHER" id="PTHR19846:SF0">
    <property type="entry name" value="PRE-MRNA PROCESSING FACTOR 4"/>
    <property type="match status" value="1"/>
</dbReference>
<dbReference type="PANTHER" id="PTHR19846">
    <property type="entry name" value="WD40 REPEAT PROTEIN"/>
    <property type="match status" value="1"/>
</dbReference>
<reference evidence="5 6" key="1">
    <citation type="journal article" date="2013" name="Curr. Biol.">
        <title>The Genome of the Foraminiferan Reticulomyxa filosa.</title>
        <authorList>
            <person name="Glockner G."/>
            <person name="Hulsmann N."/>
            <person name="Schleicher M."/>
            <person name="Noegel A.A."/>
            <person name="Eichinger L."/>
            <person name="Gallinger C."/>
            <person name="Pawlowski J."/>
            <person name="Sierra R."/>
            <person name="Euteneuer U."/>
            <person name="Pillet L."/>
            <person name="Moustafa A."/>
            <person name="Platzer M."/>
            <person name="Groth M."/>
            <person name="Szafranski K."/>
            <person name="Schliwa M."/>
        </authorList>
    </citation>
    <scope>NUCLEOTIDE SEQUENCE [LARGE SCALE GENOMIC DNA]</scope>
</reference>
<keyword evidence="4" id="KW-0175">Coiled coil</keyword>
<organism evidence="5 6">
    <name type="scientific">Reticulomyxa filosa</name>
    <dbReference type="NCBI Taxonomy" id="46433"/>
    <lineage>
        <taxon>Eukaryota</taxon>
        <taxon>Sar</taxon>
        <taxon>Rhizaria</taxon>
        <taxon>Retaria</taxon>
        <taxon>Foraminifera</taxon>
        <taxon>Monothalamids</taxon>
        <taxon>Reticulomyxidae</taxon>
        <taxon>Reticulomyxa</taxon>
    </lineage>
</organism>